<protein>
    <recommendedName>
        <fullName evidence="1">site-specific DNA-methyltransferase (adenine-specific)</fullName>
        <ecNumber evidence="1">2.1.1.72</ecNumber>
    </recommendedName>
</protein>
<accession>A0A7X1XJD8</accession>
<name>A0A7X1XJD8_9PSED</name>
<dbReference type="PRINTS" id="PR00507">
    <property type="entry name" value="N12N6MTFRASE"/>
</dbReference>
<proteinExistence type="predicted"/>
<evidence type="ECO:0000256" key="4">
    <source>
        <dbReference type="ARBA" id="ARBA00022691"/>
    </source>
</evidence>
<dbReference type="GO" id="GO:0032259">
    <property type="term" value="P:methylation"/>
    <property type="evidence" value="ECO:0007669"/>
    <property type="project" value="UniProtKB-KW"/>
</dbReference>
<dbReference type="PROSITE" id="PS00092">
    <property type="entry name" value="N6_MTASE"/>
    <property type="match status" value="1"/>
</dbReference>
<feature type="domain" description="Type II methyltransferase M.TaqI-like" evidence="6">
    <location>
        <begin position="354"/>
        <end position="507"/>
    </location>
</feature>
<dbReference type="Gene3D" id="3.40.50.150">
    <property type="entry name" value="Vaccinia Virus protein VP39"/>
    <property type="match status" value="1"/>
</dbReference>
<keyword evidence="3" id="KW-0808">Transferase</keyword>
<evidence type="ECO:0000256" key="5">
    <source>
        <dbReference type="ARBA" id="ARBA00047942"/>
    </source>
</evidence>
<comment type="catalytic activity">
    <reaction evidence="5">
        <text>a 2'-deoxyadenosine in DNA + S-adenosyl-L-methionine = an N(6)-methyl-2'-deoxyadenosine in DNA + S-adenosyl-L-homocysteine + H(+)</text>
        <dbReference type="Rhea" id="RHEA:15197"/>
        <dbReference type="Rhea" id="RHEA-COMP:12418"/>
        <dbReference type="Rhea" id="RHEA-COMP:12419"/>
        <dbReference type="ChEBI" id="CHEBI:15378"/>
        <dbReference type="ChEBI" id="CHEBI:57856"/>
        <dbReference type="ChEBI" id="CHEBI:59789"/>
        <dbReference type="ChEBI" id="CHEBI:90615"/>
        <dbReference type="ChEBI" id="CHEBI:90616"/>
        <dbReference type="EC" id="2.1.1.72"/>
    </reaction>
</comment>
<dbReference type="SUPFAM" id="SSF53335">
    <property type="entry name" value="S-adenosyl-L-methionine-dependent methyltransferases"/>
    <property type="match status" value="1"/>
</dbReference>
<dbReference type="GO" id="GO:0003676">
    <property type="term" value="F:nucleic acid binding"/>
    <property type="evidence" value="ECO:0007669"/>
    <property type="project" value="InterPro"/>
</dbReference>
<evidence type="ECO:0000256" key="1">
    <source>
        <dbReference type="ARBA" id="ARBA00011900"/>
    </source>
</evidence>
<dbReference type="InterPro" id="IPR029063">
    <property type="entry name" value="SAM-dependent_MTases_sf"/>
</dbReference>
<dbReference type="GO" id="GO:0006304">
    <property type="term" value="P:DNA modification"/>
    <property type="evidence" value="ECO:0007669"/>
    <property type="project" value="InterPro"/>
</dbReference>
<evidence type="ECO:0000313" key="7">
    <source>
        <dbReference type="EMBL" id="MQT92642.1"/>
    </source>
</evidence>
<dbReference type="InterPro" id="IPR050953">
    <property type="entry name" value="N4_N6_ade-DNA_methylase"/>
</dbReference>
<sequence length="908" mass="101311">MEKASAYGAYAVFFEASRHSRAPVAQAFIFLSSGPVEDAAFAQLHKRLWSWGGVPLIYRKSPGLVQLFRCAHKPDFAAPDGVPVCRPVKMLNLAAKVAAPGAWWDATRLRNGTLWDDPAVCKQMLSSSKSAHRSLVEAVKQLSRDLRDQNLLSAGLRRHLLILSLLIAYLEERRILLPDYFAQQKSGATRFFEVLGDGPALVAMLKDLEARFNGHVFTLTDAEREALVASPDLARFARLIEAHEEPGGQLTFWQLYSFKDLPVELISHIYQLFVTDSNSSVYTPPALVRLILEEALGWERLDRLIERDEVILDPSCGSGVFLVEAYKRLVLHWRSRNMWAKPGVEELRSLLFHVHGVDLEKGAIELAAFSLCLALCDALEPEAIRVSVKLFPNLDGSTLRHSCFFEAKEKQLLSSKVGVVVGNPPFVSKLATAGSRRSRDRYEKGHGRLPDNQIAYLFLHEAMELVVEDGILSMLQQYGFIYNQKSADFRDAFLDRWDLRELLDFVSVRGLFQKGGADTKVVVVVAAARRPTPTSKILHAVFRRSGRADAEQGFDIDYYDMHWMPRALVRSNPVAWRSNLLGGGRVYDFVKRLMGFPTLREHAELQGWDFGEGFIEGANGLSKGAEHLIGRALIPPNALTGEGVDIKKIDKVPNKLIEGPRSAARFTPPLLLIRKHAELQHVVWSDSYITYKNEIVGFAANGAERAELDRVSQWLASENTVLRAYAAAISTRLFTRKATALSSADVLALPYLDDGSLEISENEALLAADIVRNQCDFIRLGEGSASLRDRADAALPGFAGCYTSQINAVYGDVPLVALQPQLWPGVICYPFVFGDGVVDWKDAEMLQGKLNHLLREQRGSALSITRIARIYDGQFIFLLKPDRLRYWLGSIALRDADETLADLRMQGL</sequence>
<organism evidence="7 8">
    <name type="scientific">Pseudomonas helleri</name>
    <dbReference type="NCBI Taxonomy" id="1608996"/>
    <lineage>
        <taxon>Bacteria</taxon>
        <taxon>Pseudomonadati</taxon>
        <taxon>Pseudomonadota</taxon>
        <taxon>Gammaproteobacteria</taxon>
        <taxon>Pseudomonadales</taxon>
        <taxon>Pseudomonadaceae</taxon>
        <taxon>Pseudomonas</taxon>
    </lineage>
</organism>
<dbReference type="InterPro" id="IPR002052">
    <property type="entry name" value="DNA_methylase_N6_adenine_CS"/>
</dbReference>
<gene>
    <name evidence="7" type="ORF">GHO39_26480</name>
</gene>
<dbReference type="GO" id="GO:0009007">
    <property type="term" value="F:site-specific DNA-methyltransferase (adenine-specific) activity"/>
    <property type="evidence" value="ECO:0007669"/>
    <property type="project" value="UniProtKB-EC"/>
</dbReference>
<evidence type="ECO:0000259" key="6">
    <source>
        <dbReference type="Pfam" id="PF07669"/>
    </source>
</evidence>
<dbReference type="EMBL" id="WIWI01000126">
    <property type="protein sequence ID" value="MQT92642.1"/>
    <property type="molecule type" value="Genomic_DNA"/>
</dbReference>
<evidence type="ECO:0000313" key="8">
    <source>
        <dbReference type="Proteomes" id="UP000489190"/>
    </source>
</evidence>
<dbReference type="AlphaFoldDB" id="A0A7X1XJD8"/>
<evidence type="ECO:0000256" key="2">
    <source>
        <dbReference type="ARBA" id="ARBA00022603"/>
    </source>
</evidence>
<keyword evidence="2 7" id="KW-0489">Methyltransferase</keyword>
<comment type="caution">
    <text evidence="7">The sequence shown here is derived from an EMBL/GenBank/DDBJ whole genome shotgun (WGS) entry which is preliminary data.</text>
</comment>
<dbReference type="Proteomes" id="UP000489190">
    <property type="component" value="Unassembled WGS sequence"/>
</dbReference>
<evidence type="ECO:0000256" key="3">
    <source>
        <dbReference type="ARBA" id="ARBA00022679"/>
    </source>
</evidence>
<dbReference type="PANTHER" id="PTHR33841">
    <property type="entry name" value="DNA METHYLTRANSFERASE YEEA-RELATED"/>
    <property type="match status" value="1"/>
</dbReference>
<keyword evidence="4" id="KW-0949">S-adenosyl-L-methionine</keyword>
<dbReference type="InterPro" id="IPR011639">
    <property type="entry name" value="MethylTrfase_TaqI-like_dom"/>
</dbReference>
<dbReference type="PANTHER" id="PTHR33841:SF1">
    <property type="entry name" value="DNA METHYLTRANSFERASE A"/>
    <property type="match status" value="1"/>
</dbReference>
<reference evidence="7 8" key="1">
    <citation type="submission" date="2019-10" db="EMBL/GenBank/DDBJ databases">
        <title>Evaluation of single-gene subtyping targets for Pseudomonas.</title>
        <authorList>
            <person name="Reichler S.J."/>
            <person name="Orsi R.H."/>
            <person name="Wiedmann M."/>
            <person name="Martin N.H."/>
            <person name="Murphy S.I."/>
        </authorList>
    </citation>
    <scope>NUCLEOTIDE SEQUENCE [LARGE SCALE GENOMIC DNA]</scope>
    <source>
        <strain evidence="7 8">FSL R10-3254</strain>
    </source>
</reference>
<dbReference type="EC" id="2.1.1.72" evidence="1"/>
<dbReference type="Pfam" id="PF07669">
    <property type="entry name" value="Eco57I"/>
    <property type="match status" value="1"/>
</dbReference>